<gene>
    <name evidence="11" type="ORF">BDFB_008299</name>
</gene>
<keyword evidence="12" id="KW-1185">Reference proteome</keyword>
<keyword evidence="5" id="KW-0547">Nucleotide-binding</keyword>
<dbReference type="AlphaFoldDB" id="A0A482W0A0"/>
<organism evidence="11 12">
    <name type="scientific">Asbolus verrucosus</name>
    <name type="common">Desert ironclad beetle</name>
    <dbReference type="NCBI Taxonomy" id="1661398"/>
    <lineage>
        <taxon>Eukaryota</taxon>
        <taxon>Metazoa</taxon>
        <taxon>Ecdysozoa</taxon>
        <taxon>Arthropoda</taxon>
        <taxon>Hexapoda</taxon>
        <taxon>Insecta</taxon>
        <taxon>Pterygota</taxon>
        <taxon>Neoptera</taxon>
        <taxon>Endopterygota</taxon>
        <taxon>Coleoptera</taxon>
        <taxon>Polyphaga</taxon>
        <taxon>Cucujiformia</taxon>
        <taxon>Tenebrionidae</taxon>
        <taxon>Pimeliinae</taxon>
        <taxon>Asbolus</taxon>
    </lineage>
</organism>
<evidence type="ECO:0000256" key="3">
    <source>
        <dbReference type="ARBA" id="ARBA00022448"/>
    </source>
</evidence>
<protein>
    <submittedName>
        <fullName evidence="11">ABC tran and/or AAA 21 domain containing protein</fullName>
    </submittedName>
</protein>
<comment type="caution">
    <text evidence="11">The sequence shown here is derived from an EMBL/GenBank/DDBJ whole genome shotgun (WGS) entry which is preliminary data.</text>
</comment>
<keyword evidence="3" id="KW-0813">Transport</keyword>
<keyword evidence="6" id="KW-0067">ATP-binding</keyword>
<dbReference type="CDD" id="cd03263">
    <property type="entry name" value="ABC_subfamily_A"/>
    <property type="match status" value="1"/>
</dbReference>
<dbReference type="PANTHER" id="PTHR19229">
    <property type="entry name" value="ATP-BINDING CASSETTE TRANSPORTER SUBFAMILY A ABCA"/>
    <property type="match status" value="1"/>
</dbReference>
<feature type="transmembrane region" description="Helical" evidence="9">
    <location>
        <begin position="12"/>
        <end position="32"/>
    </location>
</feature>
<dbReference type="Gene3D" id="3.40.50.300">
    <property type="entry name" value="P-loop containing nucleotide triphosphate hydrolases"/>
    <property type="match status" value="1"/>
</dbReference>
<dbReference type="GO" id="GO:0005319">
    <property type="term" value="F:lipid transporter activity"/>
    <property type="evidence" value="ECO:0007669"/>
    <property type="project" value="TreeGrafter"/>
</dbReference>
<dbReference type="InterPro" id="IPR003439">
    <property type="entry name" value="ABC_transporter-like_ATP-bd"/>
</dbReference>
<feature type="non-terminal residue" evidence="11">
    <location>
        <position position="385"/>
    </location>
</feature>
<dbReference type="Pfam" id="PF00005">
    <property type="entry name" value="ABC_tran"/>
    <property type="match status" value="1"/>
</dbReference>
<accession>A0A482W0A0</accession>
<evidence type="ECO:0000313" key="12">
    <source>
        <dbReference type="Proteomes" id="UP000292052"/>
    </source>
</evidence>
<keyword evidence="4 9" id="KW-0812">Transmembrane</keyword>
<evidence type="ECO:0000256" key="9">
    <source>
        <dbReference type="SAM" id="Phobius"/>
    </source>
</evidence>
<dbReference type="InterPro" id="IPR027417">
    <property type="entry name" value="P-loop_NTPase"/>
</dbReference>
<dbReference type="GO" id="GO:0005524">
    <property type="term" value="F:ATP binding"/>
    <property type="evidence" value="ECO:0007669"/>
    <property type="project" value="UniProtKB-KW"/>
</dbReference>
<comment type="similarity">
    <text evidence="2">Belongs to the ABC transporter superfamily. ABCA family.</text>
</comment>
<dbReference type="FunFam" id="3.40.50.300:FF:000335">
    <property type="entry name" value="ATP binding cassette subfamily A member 5"/>
    <property type="match status" value="1"/>
</dbReference>
<sequence length="385" mass="43769">MNILSLKEPAIGLHILLLVFICVASFLILFFVEGKYLKLLYYKFVARKKYPTEEIQTDNDVQMTNEYIRTTDPAQLKEEYAVVIRDLTKYRKKYPAVDGICLGIKPEESFAIAGTSGSGKSTLVRMLIGDTLVSSGKAWVNEFSIITEERKIQHIIGYCPQTDDLLGSLPVIQTLRIFALIRGIPADDCLTVSKKIASIFDLTDHLQKRVKVLSRCNRRKLSTATAIIGNPKVLILDQPTAGMDPISRRHVWDILSYLRDSDKCIFLASDCMEECELLSTRLAMMVNGKIKCIGSIKHLQSKFAQGYYLVIKVKKDAKEKYVSQIENFIKKNFPSAVLRDKFQRMLTYSILDASMAWSKMFALLEKAKKLFSIEDYSLGEHTMEQ</sequence>
<evidence type="ECO:0000256" key="5">
    <source>
        <dbReference type="ARBA" id="ARBA00022741"/>
    </source>
</evidence>
<reference evidence="11 12" key="1">
    <citation type="submission" date="2017-03" db="EMBL/GenBank/DDBJ databases">
        <title>Genome of the blue death feigning beetle - Asbolus verrucosus.</title>
        <authorList>
            <person name="Rider S.D."/>
        </authorList>
    </citation>
    <scope>NUCLEOTIDE SEQUENCE [LARGE SCALE GENOMIC DNA]</scope>
    <source>
        <strain evidence="11">Butters</strain>
        <tissue evidence="11">Head and leg muscle</tissue>
    </source>
</reference>
<dbReference type="Proteomes" id="UP000292052">
    <property type="component" value="Unassembled WGS sequence"/>
</dbReference>
<dbReference type="Pfam" id="PF23321">
    <property type="entry name" value="R1_ABCA1"/>
    <property type="match status" value="1"/>
</dbReference>
<feature type="domain" description="ABC transporter" evidence="10">
    <location>
        <begin position="82"/>
        <end position="312"/>
    </location>
</feature>
<dbReference type="STRING" id="1661398.A0A482W0A0"/>
<dbReference type="PANTHER" id="PTHR19229:SF250">
    <property type="entry name" value="ABC TRANSPORTER DOMAIN-CONTAINING PROTEIN-RELATED"/>
    <property type="match status" value="1"/>
</dbReference>
<evidence type="ECO:0000313" key="11">
    <source>
        <dbReference type="EMBL" id="RZC38139.1"/>
    </source>
</evidence>
<dbReference type="PROSITE" id="PS50893">
    <property type="entry name" value="ABC_TRANSPORTER_2"/>
    <property type="match status" value="1"/>
</dbReference>
<evidence type="ECO:0000256" key="7">
    <source>
        <dbReference type="ARBA" id="ARBA00022989"/>
    </source>
</evidence>
<name>A0A482W0A0_ASBVE</name>
<evidence type="ECO:0000256" key="8">
    <source>
        <dbReference type="ARBA" id="ARBA00023136"/>
    </source>
</evidence>
<dbReference type="InterPro" id="IPR056264">
    <property type="entry name" value="R2_ABCA1-4-like"/>
</dbReference>
<proteinExistence type="inferred from homology"/>
<keyword evidence="7 9" id="KW-1133">Transmembrane helix</keyword>
<comment type="subcellular location">
    <subcellularLocation>
        <location evidence="1">Membrane</location>
        <topology evidence="1">Multi-pass membrane protein</topology>
    </subcellularLocation>
</comment>
<dbReference type="EMBL" id="QDEB01046186">
    <property type="protein sequence ID" value="RZC38139.1"/>
    <property type="molecule type" value="Genomic_DNA"/>
</dbReference>
<evidence type="ECO:0000256" key="4">
    <source>
        <dbReference type="ARBA" id="ARBA00022692"/>
    </source>
</evidence>
<dbReference type="OrthoDB" id="10255969at2759"/>
<keyword evidence="8 9" id="KW-0472">Membrane</keyword>
<dbReference type="SUPFAM" id="SSF52540">
    <property type="entry name" value="P-loop containing nucleoside triphosphate hydrolases"/>
    <property type="match status" value="1"/>
</dbReference>
<dbReference type="GO" id="GO:0016887">
    <property type="term" value="F:ATP hydrolysis activity"/>
    <property type="evidence" value="ECO:0007669"/>
    <property type="project" value="InterPro"/>
</dbReference>
<evidence type="ECO:0000259" key="10">
    <source>
        <dbReference type="PROSITE" id="PS50893"/>
    </source>
</evidence>
<dbReference type="GO" id="GO:0140359">
    <property type="term" value="F:ABC-type transporter activity"/>
    <property type="evidence" value="ECO:0007669"/>
    <property type="project" value="InterPro"/>
</dbReference>
<dbReference type="InterPro" id="IPR026082">
    <property type="entry name" value="ABCA"/>
</dbReference>
<evidence type="ECO:0000256" key="1">
    <source>
        <dbReference type="ARBA" id="ARBA00004141"/>
    </source>
</evidence>
<evidence type="ECO:0000256" key="6">
    <source>
        <dbReference type="ARBA" id="ARBA00022840"/>
    </source>
</evidence>
<dbReference type="GO" id="GO:0016020">
    <property type="term" value="C:membrane"/>
    <property type="evidence" value="ECO:0007669"/>
    <property type="project" value="UniProtKB-SubCell"/>
</dbReference>
<evidence type="ECO:0000256" key="2">
    <source>
        <dbReference type="ARBA" id="ARBA00008869"/>
    </source>
</evidence>